<dbReference type="Gene3D" id="1.10.3720.10">
    <property type="entry name" value="MetI-like"/>
    <property type="match status" value="2"/>
</dbReference>
<feature type="transmembrane region" description="Helical" evidence="8">
    <location>
        <begin position="385"/>
        <end position="408"/>
    </location>
</feature>
<comment type="caution">
    <text evidence="11">The sequence shown here is derived from an EMBL/GenBank/DDBJ whole genome shotgun (WGS) entry which is preliminary data.</text>
</comment>
<proteinExistence type="inferred from homology"/>
<dbReference type="InterPro" id="IPR000515">
    <property type="entry name" value="MetI-like"/>
</dbReference>
<evidence type="ECO:0000313" key="11">
    <source>
        <dbReference type="EMBL" id="MBP0614114.1"/>
    </source>
</evidence>
<evidence type="ECO:0000259" key="10">
    <source>
        <dbReference type="PROSITE" id="PS50928"/>
    </source>
</evidence>
<dbReference type="PANTHER" id="PTHR43357">
    <property type="entry name" value="INNER MEMBRANE ABC TRANSPORTER PERMEASE PROTEIN YDCV"/>
    <property type="match status" value="1"/>
</dbReference>
<keyword evidence="12" id="KW-1185">Reference proteome</keyword>
<feature type="transmembrane region" description="Helical" evidence="8">
    <location>
        <begin position="277"/>
        <end position="299"/>
    </location>
</feature>
<feature type="domain" description="ABC transmembrane type-1" evidence="10">
    <location>
        <begin position="381"/>
        <end position="573"/>
    </location>
</feature>
<accession>A0ABS4BBK5</accession>
<keyword evidence="6 8" id="KW-1133">Transmembrane helix</keyword>
<dbReference type="PROSITE" id="PS50928">
    <property type="entry name" value="ABC_TM1"/>
    <property type="match status" value="2"/>
</dbReference>
<name>A0ABS4BBK5_9HYPH</name>
<feature type="region of interest" description="Disordered" evidence="9">
    <location>
        <begin position="1"/>
        <end position="21"/>
    </location>
</feature>
<feature type="transmembrane region" description="Helical" evidence="8">
    <location>
        <begin position="503"/>
        <end position="524"/>
    </location>
</feature>
<evidence type="ECO:0000256" key="5">
    <source>
        <dbReference type="ARBA" id="ARBA00022692"/>
    </source>
</evidence>
<organism evidence="11 12">
    <name type="scientific">Jiella mangrovi</name>
    <dbReference type="NCBI Taxonomy" id="2821407"/>
    <lineage>
        <taxon>Bacteria</taxon>
        <taxon>Pseudomonadati</taxon>
        <taxon>Pseudomonadota</taxon>
        <taxon>Alphaproteobacteria</taxon>
        <taxon>Hyphomicrobiales</taxon>
        <taxon>Aurantimonadaceae</taxon>
        <taxon>Jiella</taxon>
    </lineage>
</organism>
<dbReference type="CDD" id="cd06261">
    <property type="entry name" value="TM_PBP2"/>
    <property type="match status" value="2"/>
</dbReference>
<dbReference type="SUPFAM" id="SSF161098">
    <property type="entry name" value="MetI-like"/>
    <property type="match status" value="2"/>
</dbReference>
<keyword evidence="2 8" id="KW-0813">Transport</keyword>
<dbReference type="InterPro" id="IPR035906">
    <property type="entry name" value="MetI-like_sf"/>
</dbReference>
<dbReference type="Pfam" id="PF00528">
    <property type="entry name" value="BPD_transp_1"/>
    <property type="match status" value="2"/>
</dbReference>
<feature type="transmembrane region" description="Helical" evidence="8">
    <location>
        <begin position="555"/>
        <end position="579"/>
    </location>
</feature>
<keyword evidence="3" id="KW-1003">Cell membrane</keyword>
<evidence type="ECO:0000256" key="2">
    <source>
        <dbReference type="ARBA" id="ARBA00022448"/>
    </source>
</evidence>
<feature type="domain" description="ABC transmembrane type-1" evidence="10">
    <location>
        <begin position="87"/>
        <end position="295"/>
    </location>
</feature>
<evidence type="ECO:0000256" key="7">
    <source>
        <dbReference type="ARBA" id="ARBA00023136"/>
    </source>
</evidence>
<dbReference type="PANTHER" id="PTHR43357:SF3">
    <property type="entry name" value="FE(3+)-TRANSPORT SYSTEM PERMEASE PROTEIN FBPB 2"/>
    <property type="match status" value="1"/>
</dbReference>
<reference evidence="11 12" key="1">
    <citation type="submission" date="2021-04" db="EMBL/GenBank/DDBJ databases">
        <title>Whole genome sequence of Jiella sp. KSK16Y-1.</title>
        <authorList>
            <person name="Tuo L."/>
        </authorList>
    </citation>
    <scope>NUCLEOTIDE SEQUENCE [LARGE SCALE GENOMIC DNA]</scope>
    <source>
        <strain evidence="11 12">KSK16Y-1</strain>
    </source>
</reference>
<feature type="transmembrane region" description="Helical" evidence="8">
    <location>
        <begin position="121"/>
        <end position="143"/>
    </location>
</feature>
<comment type="subcellular location">
    <subcellularLocation>
        <location evidence="1">Cell inner membrane</location>
        <topology evidence="1">Multi-pass membrane protein</topology>
    </subcellularLocation>
    <subcellularLocation>
        <location evidence="8">Cell membrane</location>
        <topology evidence="8">Multi-pass membrane protein</topology>
    </subcellularLocation>
</comment>
<feature type="transmembrane region" description="Helical" evidence="8">
    <location>
        <begin position="446"/>
        <end position="464"/>
    </location>
</feature>
<keyword evidence="7 8" id="KW-0472">Membrane</keyword>
<evidence type="ECO:0000313" key="12">
    <source>
        <dbReference type="Proteomes" id="UP000678276"/>
    </source>
</evidence>
<evidence type="ECO:0000256" key="1">
    <source>
        <dbReference type="ARBA" id="ARBA00004429"/>
    </source>
</evidence>
<feature type="transmembrane region" description="Helical" evidence="8">
    <location>
        <begin position="327"/>
        <end position="353"/>
    </location>
</feature>
<dbReference type="EMBL" id="JAGJCF010000001">
    <property type="protein sequence ID" value="MBP0614114.1"/>
    <property type="molecule type" value="Genomic_DNA"/>
</dbReference>
<keyword evidence="5 8" id="KW-0812">Transmembrane</keyword>
<gene>
    <name evidence="11" type="ORF">J6595_00740</name>
</gene>
<feature type="transmembrane region" description="Helical" evidence="8">
    <location>
        <begin position="214"/>
        <end position="240"/>
    </location>
</feature>
<evidence type="ECO:0000256" key="8">
    <source>
        <dbReference type="RuleBase" id="RU363032"/>
    </source>
</evidence>
<sequence length="591" mass="61919">MPTRPLPTRRPTRSASPRSSAADKLIALSNRRPDGESLAFAVLVVFVLVVSILPMGRLLFEAIAPGGRLDAAPLLEVLTAPSTLTATVHSLVTALGGTAISLALGTLLALAVALTDMRGKAALVFAFLLPLMIPPQVTALSWAQLAGPSSPLLITLGLAPPLGAPNPLYSAEGIILLLGIQHAPLVFLAVRAGLRGLPREMIEAARACGAGRVFVLRTIILPMMTPSLVAGGALAFVSAIGNFGIPALLGIPAGYTVLPTLIYQRLASFGPSIISDVAVLSILVGALAFAGFAAQSLLIGRRDFRSVGAPSEALRYRLGKARLPVEIFAWAIIVLILVIPLIALIATSLVSAYGVPLSATTMTLGNYAEVLLRQDATVRAFRNSFLLAGGASLLLMLLAVPFAALIVWRGGRFLKSLAMLAEVPYALPGIVLGIAAILIFIRPLPILGFSLYNTIWIIFFAYLARFLTLSLRPVVGAVQQLDRGLDEAARMTGASYLFRLRTVLFPLLAPAAAAGAVLTFMTSFNELTVSALLWSAGNETLGVIVFNLDDGGFTVLASAVAVVTVVVIVAIMGATALFARKLPRGVLPWAN</sequence>
<feature type="transmembrane region" description="Helical" evidence="8">
    <location>
        <begin position="420"/>
        <end position="440"/>
    </location>
</feature>
<feature type="transmembrane region" description="Helical" evidence="8">
    <location>
        <begin position="38"/>
        <end position="60"/>
    </location>
</feature>
<evidence type="ECO:0000256" key="3">
    <source>
        <dbReference type="ARBA" id="ARBA00022475"/>
    </source>
</evidence>
<protein>
    <submittedName>
        <fullName evidence="11">Iron ABC transporter permease</fullName>
    </submittedName>
</protein>
<evidence type="ECO:0000256" key="6">
    <source>
        <dbReference type="ARBA" id="ARBA00022989"/>
    </source>
</evidence>
<feature type="transmembrane region" description="Helical" evidence="8">
    <location>
        <begin position="91"/>
        <end position="114"/>
    </location>
</feature>
<dbReference type="Proteomes" id="UP000678276">
    <property type="component" value="Unassembled WGS sequence"/>
</dbReference>
<comment type="similarity">
    <text evidence="8">Belongs to the binding-protein-dependent transport system permease family.</text>
</comment>
<evidence type="ECO:0000256" key="4">
    <source>
        <dbReference type="ARBA" id="ARBA00022519"/>
    </source>
</evidence>
<feature type="transmembrane region" description="Helical" evidence="8">
    <location>
        <begin position="174"/>
        <end position="194"/>
    </location>
</feature>
<keyword evidence="4" id="KW-0997">Cell inner membrane</keyword>
<evidence type="ECO:0000256" key="9">
    <source>
        <dbReference type="SAM" id="MobiDB-lite"/>
    </source>
</evidence>